<evidence type="ECO:0000256" key="3">
    <source>
        <dbReference type="ARBA" id="ARBA00023014"/>
    </source>
</evidence>
<sequence length="215" mass="24344">MGLLFEWKSGWCSGLCPVHPVEKLYGQNNRLSLPNIHCDKCYRCVTPCPDSTPAINPVSSKKTAYHRIAGFLMTAAFPGFIWGWFQVPDYEGSITFSQIVIAYEFPLLGVLVASGLFLVLKRFLTAKKLIAIFSALAVSCYYWYRLPALIGFGIFPNDGMLIDLSHSIPKWVVSVIIITTSLFFFWWIVFRKQKQISWGSRPAYAKISRTKTSLP</sequence>
<dbReference type="Proteomes" id="UP000261828">
    <property type="component" value="Unassembled WGS sequence"/>
</dbReference>
<protein>
    <recommendedName>
        <fullName evidence="7">4Fe-4S ferredoxin-type domain-containing protein</fullName>
    </recommendedName>
</protein>
<evidence type="ECO:0000256" key="4">
    <source>
        <dbReference type="SAM" id="Phobius"/>
    </source>
</evidence>
<evidence type="ECO:0000256" key="1">
    <source>
        <dbReference type="ARBA" id="ARBA00022723"/>
    </source>
</evidence>
<keyword evidence="4" id="KW-0812">Transmembrane</keyword>
<keyword evidence="3" id="KW-0411">Iron-sulfur</keyword>
<proteinExistence type="predicted"/>
<accession>A0A371JPP1</accession>
<feature type="transmembrane region" description="Helical" evidence="4">
    <location>
        <begin position="68"/>
        <end position="87"/>
    </location>
</feature>
<keyword evidence="2" id="KW-0408">Iron</keyword>
<evidence type="ECO:0008006" key="7">
    <source>
        <dbReference type="Google" id="ProtNLM"/>
    </source>
</evidence>
<feature type="transmembrane region" description="Helical" evidence="4">
    <location>
        <begin position="168"/>
        <end position="190"/>
    </location>
</feature>
<organism evidence="5 6">
    <name type="scientific">Flagellimonas nanhaiensis</name>
    <dbReference type="NCBI Taxonomy" id="2292706"/>
    <lineage>
        <taxon>Bacteria</taxon>
        <taxon>Pseudomonadati</taxon>
        <taxon>Bacteroidota</taxon>
        <taxon>Flavobacteriia</taxon>
        <taxon>Flavobacteriales</taxon>
        <taxon>Flavobacteriaceae</taxon>
        <taxon>Flagellimonas</taxon>
    </lineage>
</organism>
<dbReference type="GO" id="GO:0051536">
    <property type="term" value="F:iron-sulfur cluster binding"/>
    <property type="evidence" value="ECO:0007669"/>
    <property type="project" value="UniProtKB-KW"/>
</dbReference>
<dbReference type="PROSITE" id="PS00198">
    <property type="entry name" value="4FE4S_FER_1"/>
    <property type="match status" value="1"/>
</dbReference>
<evidence type="ECO:0000256" key="2">
    <source>
        <dbReference type="ARBA" id="ARBA00023004"/>
    </source>
</evidence>
<feature type="transmembrane region" description="Helical" evidence="4">
    <location>
        <begin position="99"/>
        <end position="120"/>
    </location>
</feature>
<reference evidence="5 6" key="1">
    <citation type="submission" date="2018-08" db="EMBL/GenBank/DDBJ databases">
        <title>Muricauda nanhaiensis sp. nov., isolated from seawater of the South China Sea.</title>
        <authorList>
            <person name="Dang Y."/>
        </authorList>
    </citation>
    <scope>NUCLEOTIDE SEQUENCE [LARGE SCALE GENOMIC DNA]</scope>
    <source>
        <strain evidence="5 6">SM1704</strain>
    </source>
</reference>
<dbReference type="AlphaFoldDB" id="A0A371JPP1"/>
<name>A0A371JPP1_9FLAO</name>
<dbReference type="InterPro" id="IPR017900">
    <property type="entry name" value="4Fe4S_Fe_S_CS"/>
</dbReference>
<dbReference type="SUPFAM" id="SSF54862">
    <property type="entry name" value="4Fe-4S ferredoxins"/>
    <property type="match status" value="1"/>
</dbReference>
<dbReference type="EMBL" id="QTJX01000002">
    <property type="protein sequence ID" value="RDY59479.1"/>
    <property type="molecule type" value="Genomic_DNA"/>
</dbReference>
<keyword evidence="1" id="KW-0479">Metal-binding</keyword>
<keyword evidence="6" id="KW-1185">Reference proteome</keyword>
<gene>
    <name evidence="5" type="ORF">DX873_08835</name>
</gene>
<keyword evidence="4" id="KW-0472">Membrane</keyword>
<evidence type="ECO:0000313" key="5">
    <source>
        <dbReference type="EMBL" id="RDY59479.1"/>
    </source>
</evidence>
<evidence type="ECO:0000313" key="6">
    <source>
        <dbReference type="Proteomes" id="UP000261828"/>
    </source>
</evidence>
<dbReference type="GO" id="GO:0046872">
    <property type="term" value="F:metal ion binding"/>
    <property type="evidence" value="ECO:0007669"/>
    <property type="project" value="UniProtKB-KW"/>
</dbReference>
<comment type="caution">
    <text evidence="5">The sequence shown here is derived from an EMBL/GenBank/DDBJ whole genome shotgun (WGS) entry which is preliminary data.</text>
</comment>
<keyword evidence="4" id="KW-1133">Transmembrane helix</keyword>
<feature type="transmembrane region" description="Helical" evidence="4">
    <location>
        <begin position="132"/>
        <end position="156"/>
    </location>
</feature>